<feature type="compositionally biased region" description="Basic and acidic residues" evidence="1">
    <location>
        <begin position="341"/>
        <end position="357"/>
    </location>
</feature>
<feature type="compositionally biased region" description="Low complexity" evidence="1">
    <location>
        <begin position="469"/>
        <end position="482"/>
    </location>
</feature>
<feature type="compositionally biased region" description="Basic residues" evidence="1">
    <location>
        <begin position="626"/>
        <end position="638"/>
    </location>
</feature>
<evidence type="ECO:0000256" key="1">
    <source>
        <dbReference type="SAM" id="MobiDB-lite"/>
    </source>
</evidence>
<feature type="compositionally biased region" description="Polar residues" evidence="1">
    <location>
        <begin position="323"/>
        <end position="339"/>
    </location>
</feature>
<keyword evidence="2" id="KW-0812">Transmembrane</keyword>
<feature type="compositionally biased region" description="Low complexity" evidence="1">
    <location>
        <begin position="200"/>
        <end position="212"/>
    </location>
</feature>
<organism evidence="3 4">
    <name type="scientific">Caerostris darwini</name>
    <dbReference type="NCBI Taxonomy" id="1538125"/>
    <lineage>
        <taxon>Eukaryota</taxon>
        <taxon>Metazoa</taxon>
        <taxon>Ecdysozoa</taxon>
        <taxon>Arthropoda</taxon>
        <taxon>Chelicerata</taxon>
        <taxon>Arachnida</taxon>
        <taxon>Araneae</taxon>
        <taxon>Araneomorphae</taxon>
        <taxon>Entelegynae</taxon>
        <taxon>Araneoidea</taxon>
        <taxon>Araneidae</taxon>
        <taxon>Caerostris</taxon>
    </lineage>
</organism>
<feature type="compositionally biased region" description="Polar residues" evidence="1">
    <location>
        <begin position="437"/>
        <end position="450"/>
    </location>
</feature>
<dbReference type="Proteomes" id="UP001054837">
    <property type="component" value="Unassembled WGS sequence"/>
</dbReference>
<feature type="compositionally biased region" description="Polar residues" evidence="1">
    <location>
        <begin position="403"/>
        <end position="418"/>
    </location>
</feature>
<feature type="compositionally biased region" description="Basic and acidic residues" evidence="1">
    <location>
        <begin position="818"/>
        <end position="827"/>
    </location>
</feature>
<feature type="region of interest" description="Disordered" evidence="1">
    <location>
        <begin position="13"/>
        <end position="638"/>
    </location>
</feature>
<feature type="compositionally biased region" description="Basic and acidic residues" evidence="1">
    <location>
        <begin position="422"/>
        <end position="436"/>
    </location>
</feature>
<evidence type="ECO:0000313" key="3">
    <source>
        <dbReference type="EMBL" id="GIX72909.1"/>
    </source>
</evidence>
<feature type="compositionally biased region" description="Low complexity" evidence="1">
    <location>
        <begin position="258"/>
        <end position="284"/>
    </location>
</feature>
<protein>
    <submittedName>
        <fullName evidence="3">Uncharacterized protein</fullName>
    </submittedName>
</protein>
<dbReference type="AlphaFoldDB" id="A0AAV4MK25"/>
<name>A0AAV4MK25_9ARAC</name>
<feature type="compositionally biased region" description="Basic and acidic residues" evidence="1">
    <location>
        <begin position="488"/>
        <end position="518"/>
    </location>
</feature>
<feature type="compositionally biased region" description="Basic and acidic residues" evidence="1">
    <location>
        <begin position="847"/>
        <end position="859"/>
    </location>
</feature>
<keyword evidence="4" id="KW-1185">Reference proteome</keyword>
<evidence type="ECO:0000256" key="2">
    <source>
        <dbReference type="SAM" id="Phobius"/>
    </source>
</evidence>
<feature type="compositionally biased region" description="Basic and acidic residues" evidence="1">
    <location>
        <begin position="384"/>
        <end position="397"/>
    </location>
</feature>
<dbReference type="EMBL" id="BPLQ01000562">
    <property type="protein sequence ID" value="GIX72909.1"/>
    <property type="molecule type" value="Genomic_DNA"/>
</dbReference>
<feature type="compositionally biased region" description="Basic and acidic residues" evidence="1">
    <location>
        <begin position="607"/>
        <end position="616"/>
    </location>
</feature>
<keyword evidence="2" id="KW-1133">Transmembrane helix</keyword>
<feature type="compositionally biased region" description="Polar residues" evidence="1">
    <location>
        <begin position="549"/>
        <end position="575"/>
    </location>
</feature>
<feature type="region of interest" description="Disordered" evidence="1">
    <location>
        <begin position="792"/>
        <end position="859"/>
    </location>
</feature>
<keyword evidence="2" id="KW-0472">Membrane</keyword>
<reference evidence="3 4" key="1">
    <citation type="submission" date="2021-06" db="EMBL/GenBank/DDBJ databases">
        <title>Caerostris darwini draft genome.</title>
        <authorList>
            <person name="Kono N."/>
            <person name="Arakawa K."/>
        </authorList>
    </citation>
    <scope>NUCLEOTIDE SEQUENCE [LARGE SCALE GENOMIC DNA]</scope>
</reference>
<comment type="caution">
    <text evidence="3">The sequence shown here is derived from an EMBL/GenBank/DDBJ whole genome shotgun (WGS) entry which is preliminary data.</text>
</comment>
<feature type="transmembrane region" description="Helical" evidence="2">
    <location>
        <begin position="892"/>
        <end position="915"/>
    </location>
</feature>
<feature type="compositionally biased region" description="Basic and acidic residues" evidence="1">
    <location>
        <begin position="156"/>
        <end position="165"/>
    </location>
</feature>
<feature type="compositionally biased region" description="Basic and acidic residues" evidence="1">
    <location>
        <begin position="577"/>
        <end position="592"/>
    </location>
</feature>
<feature type="compositionally biased region" description="Basic and acidic residues" evidence="1">
    <location>
        <begin position="452"/>
        <end position="468"/>
    </location>
</feature>
<feature type="compositionally biased region" description="Polar residues" evidence="1">
    <location>
        <begin position="175"/>
        <end position="189"/>
    </location>
</feature>
<gene>
    <name evidence="3" type="primary">AVEN_184084_1</name>
    <name evidence="3" type="ORF">CDAR_72691</name>
</gene>
<sequence length="920" mass="102760">MLRHILGHWKAHKRKPSLLPEDIESHSDDPSKVNPLFEDSEGSVASSPRHDGDTNSTTGVDLDLVDVSIPKETNEEKPDATEESPDDVINRIDIALDSSFINDKESSEEQLKSSPEVIRKDTETFSNPDKKAMVQEKSESSENQPRMSRLHQIMKSHPELKKELVSDITMFKSVPNKTSESKSNQQISGKENHQEVLTDASAKSEQSSEQAAIPSTSTGITNDSSKHSNVSPVSSIPNNSPVSNMSSSSTPATNRDLNSSSISNESSSSTKTSSTTTASNKESNITPISDSNAPFVSVKEPVSETKPKSFKKRAIDELIKKFQGSNSESVQKVSSFLHSNNKKETLDDSKSKDKTESESAAIKNEQEKESLSKIFSFPPPPPAEPKKNNSKKEKDILPKATKVTASSESVSKIDSNFILTEAKTRTDSSLSRKDYNNRTVATNDVPNVLTSKRKEENGKQTETKKEIHSISTKSMASSESKSLTQEPVIKKEKEPIRSTSKEKTSPTKTETKQIKETNSKANKISSSKKESITTSTEAKTTTEKLQKPNDIQTKSSRSPISQFKTSASKTESVVTTPKKDPDATKSHSEDSGITRGDQISSEVSPDVPKEETKNENDVTASTPTKRNTRERRTMHNRNRGGCKRCKRFSYDGEAPLKRSQCDDYYDVLTGLYRAHKSKYSDSWTSDLSHEERDLIRRLRSRRDTLRSNGLSGKSRHPRHTRNLENGHFHRHHPVRRSVSDESTFNSSMCSCDDCWLFLVKDYAYGRASLRGMAPERMLCTCRSGRPEILARRVKFRSDTIPEASPSERTSTSPPIPEESGKKEDVTDTRSTSNLSSVSQDSVLRNGKLPEKGSKKGKGVKESYRLVTPWELEEWDLAMKRHLLKKRRKRARYMGFMALAMVVFIGLIVAILMVYLRRKVL</sequence>
<feature type="compositionally biased region" description="Basic and acidic residues" evidence="1">
    <location>
        <begin position="102"/>
        <end position="140"/>
    </location>
</feature>
<feature type="region of interest" description="Disordered" evidence="1">
    <location>
        <begin position="704"/>
        <end position="745"/>
    </location>
</feature>
<feature type="compositionally biased region" description="Polar residues" evidence="1">
    <location>
        <begin position="213"/>
        <end position="223"/>
    </location>
</feature>
<proteinExistence type="predicted"/>
<evidence type="ECO:0000313" key="4">
    <source>
        <dbReference type="Proteomes" id="UP001054837"/>
    </source>
</evidence>
<feature type="compositionally biased region" description="Polar residues" evidence="1">
    <location>
        <begin position="828"/>
        <end position="842"/>
    </location>
</feature>
<feature type="compositionally biased region" description="Polar residues" evidence="1">
    <location>
        <begin position="285"/>
        <end position="294"/>
    </location>
</feature>
<feature type="compositionally biased region" description="Low complexity" evidence="1">
    <location>
        <begin position="227"/>
        <end position="249"/>
    </location>
</feature>
<accession>A0AAV4MK25</accession>
<feature type="compositionally biased region" description="Basic and acidic residues" evidence="1">
    <location>
        <begin position="301"/>
        <end position="320"/>
    </location>
</feature>